<dbReference type="InterPro" id="IPR005471">
    <property type="entry name" value="Tscrpt_reg_IclR_N"/>
</dbReference>
<dbReference type="InterPro" id="IPR050707">
    <property type="entry name" value="HTH_MetabolicPath_Reg"/>
</dbReference>
<dbReference type="InterPro" id="IPR036390">
    <property type="entry name" value="WH_DNA-bd_sf"/>
</dbReference>
<protein>
    <submittedName>
        <fullName evidence="6">IclR family transcriptional regulator</fullName>
    </submittedName>
</protein>
<dbReference type="RefSeq" id="WP_280935251.1">
    <property type="nucleotide sequence ID" value="NZ_JBHXLY010000026.1"/>
</dbReference>
<evidence type="ECO:0000256" key="2">
    <source>
        <dbReference type="ARBA" id="ARBA00023125"/>
    </source>
</evidence>
<name>A0ABW6EP74_9ACTN</name>
<reference evidence="6 7" key="1">
    <citation type="submission" date="2024-09" db="EMBL/GenBank/DDBJ databases">
        <title>The Natural Products Discovery Center: Release of the First 8490 Sequenced Strains for Exploring Actinobacteria Biosynthetic Diversity.</title>
        <authorList>
            <person name="Kalkreuter E."/>
            <person name="Kautsar S.A."/>
            <person name="Yang D."/>
            <person name="Bader C.D."/>
            <person name="Teijaro C.N."/>
            <person name="Fluegel L."/>
            <person name="Davis C.M."/>
            <person name="Simpson J.R."/>
            <person name="Lauterbach L."/>
            <person name="Steele A.D."/>
            <person name="Gui C."/>
            <person name="Meng S."/>
            <person name="Li G."/>
            <person name="Viehrig K."/>
            <person name="Ye F."/>
            <person name="Su P."/>
            <person name="Kiefer A.F."/>
            <person name="Nichols A."/>
            <person name="Cepeda A.J."/>
            <person name="Yan W."/>
            <person name="Fan B."/>
            <person name="Jiang Y."/>
            <person name="Adhikari A."/>
            <person name="Zheng C.-J."/>
            <person name="Schuster L."/>
            <person name="Cowan T.M."/>
            <person name="Smanski M.J."/>
            <person name="Chevrette M.G."/>
            <person name="De Carvalho L.P.S."/>
            <person name="Shen B."/>
        </authorList>
    </citation>
    <scope>NUCLEOTIDE SEQUENCE [LARGE SCALE GENOMIC DNA]</scope>
    <source>
        <strain evidence="6 7">NPDC058546</strain>
    </source>
</reference>
<dbReference type="PANTHER" id="PTHR30136:SF39">
    <property type="entry name" value="TRANSCRIPTIONAL REGULATORY PROTEIN"/>
    <property type="match status" value="1"/>
</dbReference>
<dbReference type="PROSITE" id="PS51078">
    <property type="entry name" value="ICLR_ED"/>
    <property type="match status" value="1"/>
</dbReference>
<dbReference type="InterPro" id="IPR036388">
    <property type="entry name" value="WH-like_DNA-bd_sf"/>
</dbReference>
<evidence type="ECO:0000313" key="7">
    <source>
        <dbReference type="Proteomes" id="UP001598251"/>
    </source>
</evidence>
<feature type="domain" description="IclR-ED" evidence="5">
    <location>
        <begin position="67"/>
        <end position="236"/>
    </location>
</feature>
<dbReference type="PROSITE" id="PS51077">
    <property type="entry name" value="HTH_ICLR"/>
    <property type="match status" value="1"/>
</dbReference>
<evidence type="ECO:0000256" key="3">
    <source>
        <dbReference type="ARBA" id="ARBA00023163"/>
    </source>
</evidence>
<comment type="caution">
    <text evidence="6">The sequence shown here is derived from an EMBL/GenBank/DDBJ whole genome shotgun (WGS) entry which is preliminary data.</text>
</comment>
<dbReference type="Gene3D" id="3.30.450.40">
    <property type="match status" value="1"/>
</dbReference>
<dbReference type="Proteomes" id="UP001598251">
    <property type="component" value="Unassembled WGS sequence"/>
</dbReference>
<dbReference type="SUPFAM" id="SSF46785">
    <property type="entry name" value="Winged helix' DNA-binding domain"/>
    <property type="match status" value="1"/>
</dbReference>
<evidence type="ECO:0000259" key="5">
    <source>
        <dbReference type="PROSITE" id="PS51078"/>
    </source>
</evidence>
<dbReference type="PANTHER" id="PTHR30136">
    <property type="entry name" value="HELIX-TURN-HELIX TRANSCRIPTIONAL REGULATOR, ICLR FAMILY"/>
    <property type="match status" value="1"/>
</dbReference>
<dbReference type="EMBL" id="JBHXOF010000016">
    <property type="protein sequence ID" value="MFD4215825.1"/>
    <property type="molecule type" value="Genomic_DNA"/>
</dbReference>
<proteinExistence type="predicted"/>
<dbReference type="InterPro" id="IPR014757">
    <property type="entry name" value="Tscrpt_reg_IclR_C"/>
</dbReference>
<dbReference type="SUPFAM" id="SSF55781">
    <property type="entry name" value="GAF domain-like"/>
    <property type="match status" value="1"/>
</dbReference>
<evidence type="ECO:0000313" key="6">
    <source>
        <dbReference type="EMBL" id="MFD4215825.1"/>
    </source>
</evidence>
<gene>
    <name evidence="6" type="ORF">ACFWSS_23430</name>
</gene>
<keyword evidence="1" id="KW-0805">Transcription regulation</keyword>
<dbReference type="Pfam" id="PF09339">
    <property type="entry name" value="HTH_IclR"/>
    <property type="match status" value="1"/>
</dbReference>
<dbReference type="SMART" id="SM00346">
    <property type="entry name" value="HTH_ICLR"/>
    <property type="match status" value="1"/>
</dbReference>
<keyword evidence="3" id="KW-0804">Transcription</keyword>
<dbReference type="Gene3D" id="1.10.10.10">
    <property type="entry name" value="Winged helix-like DNA-binding domain superfamily/Winged helix DNA-binding domain"/>
    <property type="match status" value="1"/>
</dbReference>
<evidence type="ECO:0000259" key="4">
    <source>
        <dbReference type="PROSITE" id="PS51077"/>
    </source>
</evidence>
<dbReference type="Pfam" id="PF01614">
    <property type="entry name" value="IclR_C"/>
    <property type="match status" value="1"/>
</dbReference>
<accession>A0ABW6EP74</accession>
<dbReference type="InterPro" id="IPR029016">
    <property type="entry name" value="GAF-like_dom_sf"/>
</dbReference>
<feature type="domain" description="HTH iclR-type" evidence="4">
    <location>
        <begin position="7"/>
        <end position="66"/>
    </location>
</feature>
<sequence>MGHDSGVGVLDKASLLLSVLETGPASLRRIVATTGLTRPTAHRLAMALEHLRLLTRDTRGRFVLGPRLGEMAVEAHGDWMLTSAAVILPELRDRVRADVRLFRRHGDRQVCLAGAEASTDPAQRIATGAAFPLTAGSVAQVLLAWEEPVQLYEALRTARFSAATLAGVRRRGWAQSVGEWGAGTATVTAPVRGPGGQVVAALSLSGPVGRLSREPGREYGTVVLDAAIQLSAGPNA</sequence>
<keyword evidence="2" id="KW-0238">DNA-binding</keyword>
<evidence type="ECO:0000256" key="1">
    <source>
        <dbReference type="ARBA" id="ARBA00023015"/>
    </source>
</evidence>
<keyword evidence="7" id="KW-1185">Reference proteome</keyword>
<organism evidence="6 7">
    <name type="scientific">Streptomyces sindenensis</name>
    <dbReference type="NCBI Taxonomy" id="67363"/>
    <lineage>
        <taxon>Bacteria</taxon>
        <taxon>Bacillati</taxon>
        <taxon>Actinomycetota</taxon>
        <taxon>Actinomycetes</taxon>
        <taxon>Kitasatosporales</taxon>
        <taxon>Streptomycetaceae</taxon>
        <taxon>Streptomyces</taxon>
    </lineage>
</organism>